<dbReference type="EMBL" id="CABVJF010000045">
    <property type="protein sequence ID" value="VVQ26387.1"/>
    <property type="molecule type" value="Genomic_DNA"/>
</dbReference>
<dbReference type="Proteomes" id="UP000381378">
    <property type="component" value="Unassembled WGS sequence"/>
</dbReference>
<organism evidence="1 2">
    <name type="scientific">Pseudomonas fluorescens</name>
    <dbReference type="NCBI Taxonomy" id="294"/>
    <lineage>
        <taxon>Bacteria</taxon>
        <taxon>Pseudomonadati</taxon>
        <taxon>Pseudomonadota</taxon>
        <taxon>Gammaproteobacteria</taxon>
        <taxon>Pseudomonadales</taxon>
        <taxon>Pseudomonadaceae</taxon>
        <taxon>Pseudomonas</taxon>
    </lineage>
</organism>
<evidence type="ECO:0000313" key="1">
    <source>
        <dbReference type="EMBL" id="VVQ26387.1"/>
    </source>
</evidence>
<dbReference type="OrthoDB" id="6892549at2"/>
<protein>
    <recommendedName>
        <fullName evidence="3">DUF3806 domain-containing protein</fullName>
    </recommendedName>
</protein>
<evidence type="ECO:0000313" key="2">
    <source>
        <dbReference type="Proteomes" id="UP000381378"/>
    </source>
</evidence>
<gene>
    <name evidence="1" type="ORF">PS928_06549</name>
</gene>
<name>A0A5E7VV91_PSEFL</name>
<sequence>MAEISKVPAGLAEELKVLSQQGLDLLSLTQDHASADVVAAITERVRDCKASGTTLPEGEIFALGALLGSQYVAGQGWHWGDVVWDFDETTAAVGVLNHDNSLFINPIGWVAQVMESEGGVGFMLNYNMVSAHQVPVCEPDSATGLY</sequence>
<dbReference type="AlphaFoldDB" id="A0A5E7VV91"/>
<evidence type="ECO:0008006" key="3">
    <source>
        <dbReference type="Google" id="ProtNLM"/>
    </source>
</evidence>
<proteinExistence type="predicted"/>
<accession>A0A5E7VV91</accession>
<dbReference type="RefSeq" id="WP_150788313.1">
    <property type="nucleotide sequence ID" value="NZ_CABVJF010000045.1"/>
</dbReference>
<reference evidence="1 2" key="1">
    <citation type="submission" date="2019-09" db="EMBL/GenBank/DDBJ databases">
        <authorList>
            <person name="Chandra G."/>
            <person name="Truman W A."/>
        </authorList>
    </citation>
    <scope>NUCLEOTIDE SEQUENCE [LARGE SCALE GENOMIC DNA]</scope>
    <source>
        <strain evidence="1">PS928</strain>
    </source>
</reference>